<feature type="domain" description="Mce/MlaD" evidence="3">
    <location>
        <begin position="49"/>
        <end position="125"/>
    </location>
</feature>
<protein>
    <submittedName>
        <fullName evidence="4">MlaD family protein</fullName>
    </submittedName>
</protein>
<feature type="region of interest" description="Disordered" evidence="1">
    <location>
        <begin position="414"/>
        <end position="437"/>
    </location>
</feature>
<accession>A0ABY5DSB1</accession>
<dbReference type="Pfam" id="PF02470">
    <property type="entry name" value="MlaD"/>
    <property type="match status" value="1"/>
</dbReference>
<keyword evidence="2" id="KW-0812">Transmembrane</keyword>
<reference evidence="4 5" key="1">
    <citation type="submission" date="2022-06" db="EMBL/GenBank/DDBJ databases">
        <title>Paraconexibacter antarcticus.</title>
        <authorList>
            <person name="Kim C.S."/>
        </authorList>
    </citation>
    <scope>NUCLEOTIDE SEQUENCE [LARGE SCALE GENOMIC DNA]</scope>
    <source>
        <strain evidence="4 5">02-257</strain>
    </source>
</reference>
<evidence type="ECO:0000256" key="2">
    <source>
        <dbReference type="SAM" id="Phobius"/>
    </source>
</evidence>
<keyword evidence="5" id="KW-1185">Reference proteome</keyword>
<dbReference type="PANTHER" id="PTHR33371:SF16">
    <property type="entry name" value="MCE-FAMILY PROTEIN MCE3F"/>
    <property type="match status" value="1"/>
</dbReference>
<sequence length="437" mass="45882">MRTRFAERPASQQRGWVFMATVGMVGVLGVLALVYIGFRAPDSIPGRSYYNIKAHFTAADNLTGHYQVRDGGKLVGQVLNPRVENGQAVVDLQLDPSVKPLRSDTRLEVRPRSPVGVRYVDIKPGTSGTPIPDHGEIPASQTSATVQLDTVLGTFDPATRKNAQRFFQELGAGFAGRGNDLNEAIGGAPGMLSAAGGRPGAAGTLQSASGWLSAIADRKDGVRNLISGSGTLADSADPVRQQIADGFAPEAKALQPFTQERAAVHSILDKAPGAFSTVSSSLPAVSGLVDQVRGFARDIRPGLQAGPVAFTQTSALLRESRPGLRAANTTLQDAGRAVKPTLALLSTVRPALPNIDSTLANAAPILVNLGLHGCDLNLFGTRWTSMMGYGNQDGAVLRFNLTFGPESLYGQTKKLTGSHPANPYPKPCQAGTEKVGG</sequence>
<dbReference type="InterPro" id="IPR003399">
    <property type="entry name" value="Mce/MlaD"/>
</dbReference>
<dbReference type="Proteomes" id="UP001056035">
    <property type="component" value="Chromosome"/>
</dbReference>
<evidence type="ECO:0000256" key="1">
    <source>
        <dbReference type="SAM" id="MobiDB-lite"/>
    </source>
</evidence>
<dbReference type="RefSeq" id="WP_254570310.1">
    <property type="nucleotide sequence ID" value="NZ_CP098502.1"/>
</dbReference>
<keyword evidence="2" id="KW-0472">Membrane</keyword>
<dbReference type="InterPro" id="IPR052336">
    <property type="entry name" value="MlaD_Phospholipid_Transporter"/>
</dbReference>
<evidence type="ECO:0000313" key="4">
    <source>
        <dbReference type="EMBL" id="UTI63585.1"/>
    </source>
</evidence>
<dbReference type="PANTHER" id="PTHR33371">
    <property type="entry name" value="INTERMEMBRANE PHOSPHOLIPID TRANSPORT SYSTEM BINDING PROTEIN MLAD-RELATED"/>
    <property type="match status" value="1"/>
</dbReference>
<dbReference type="EMBL" id="CP098502">
    <property type="protein sequence ID" value="UTI63585.1"/>
    <property type="molecule type" value="Genomic_DNA"/>
</dbReference>
<evidence type="ECO:0000259" key="3">
    <source>
        <dbReference type="Pfam" id="PF02470"/>
    </source>
</evidence>
<feature type="transmembrane region" description="Helical" evidence="2">
    <location>
        <begin position="16"/>
        <end position="38"/>
    </location>
</feature>
<name>A0ABY5DSB1_9ACTN</name>
<organism evidence="4 5">
    <name type="scientific">Paraconexibacter antarcticus</name>
    <dbReference type="NCBI Taxonomy" id="2949664"/>
    <lineage>
        <taxon>Bacteria</taxon>
        <taxon>Bacillati</taxon>
        <taxon>Actinomycetota</taxon>
        <taxon>Thermoleophilia</taxon>
        <taxon>Solirubrobacterales</taxon>
        <taxon>Paraconexibacteraceae</taxon>
        <taxon>Paraconexibacter</taxon>
    </lineage>
</organism>
<gene>
    <name evidence="4" type="ORF">NBH00_19855</name>
</gene>
<proteinExistence type="predicted"/>
<evidence type="ECO:0000313" key="5">
    <source>
        <dbReference type="Proteomes" id="UP001056035"/>
    </source>
</evidence>
<keyword evidence="2" id="KW-1133">Transmembrane helix</keyword>